<proteinExistence type="predicted"/>
<evidence type="ECO:0000256" key="4">
    <source>
        <dbReference type="ARBA" id="ARBA00023136"/>
    </source>
</evidence>
<comment type="subcellular location">
    <subcellularLocation>
        <location evidence="1">Membrane</location>
        <topology evidence="1">Multi-pass membrane protein</topology>
    </subcellularLocation>
</comment>
<evidence type="ECO:0000256" key="2">
    <source>
        <dbReference type="ARBA" id="ARBA00022692"/>
    </source>
</evidence>
<feature type="transmembrane region" description="Helical" evidence="5">
    <location>
        <begin position="54"/>
        <end position="81"/>
    </location>
</feature>
<dbReference type="Gene3D" id="1.20.1540.10">
    <property type="entry name" value="Rhomboid-like"/>
    <property type="match status" value="1"/>
</dbReference>
<dbReference type="InterPro" id="IPR050925">
    <property type="entry name" value="Rhomboid_protease_S54"/>
</dbReference>
<feature type="transmembrane region" description="Helical" evidence="5">
    <location>
        <begin position="93"/>
        <end position="114"/>
    </location>
</feature>
<comment type="caution">
    <text evidence="7">The sequence shown here is derived from an EMBL/GenBank/DDBJ whole genome shotgun (WGS) entry which is preliminary data.</text>
</comment>
<feature type="domain" description="Peptidase S54 rhomboid" evidence="6">
    <location>
        <begin position="52"/>
        <end position="196"/>
    </location>
</feature>
<evidence type="ECO:0000256" key="1">
    <source>
        <dbReference type="ARBA" id="ARBA00004141"/>
    </source>
</evidence>
<dbReference type="SMART" id="SM01160">
    <property type="entry name" value="DUF1751"/>
    <property type="match status" value="1"/>
</dbReference>
<feature type="transmembrane region" description="Helical" evidence="5">
    <location>
        <begin position="151"/>
        <end position="172"/>
    </location>
</feature>
<dbReference type="GO" id="GO:0004252">
    <property type="term" value="F:serine-type endopeptidase activity"/>
    <property type="evidence" value="ECO:0007669"/>
    <property type="project" value="InterPro"/>
</dbReference>
<evidence type="ECO:0000313" key="7">
    <source>
        <dbReference type="EMBL" id="HFH29411.1"/>
    </source>
</evidence>
<evidence type="ECO:0000259" key="6">
    <source>
        <dbReference type="Pfam" id="PF01694"/>
    </source>
</evidence>
<keyword evidence="2 5" id="KW-0812">Transmembrane</keyword>
<feature type="transmembrane region" description="Helical" evidence="5">
    <location>
        <begin position="12"/>
        <end position="34"/>
    </location>
</feature>
<accession>A0A7C3E756</accession>
<evidence type="ECO:0000256" key="5">
    <source>
        <dbReference type="SAM" id="Phobius"/>
    </source>
</evidence>
<reference evidence="7" key="1">
    <citation type="journal article" date="2020" name="mSystems">
        <title>Genome- and Community-Level Interaction Insights into Carbon Utilization and Element Cycling Functions of Hydrothermarchaeota in Hydrothermal Sediment.</title>
        <authorList>
            <person name="Zhou Z."/>
            <person name="Liu Y."/>
            <person name="Xu W."/>
            <person name="Pan J."/>
            <person name="Luo Z.H."/>
            <person name="Li M."/>
        </authorList>
    </citation>
    <scope>NUCLEOTIDE SEQUENCE [LARGE SCALE GENOMIC DNA]</scope>
    <source>
        <strain evidence="7">SpSt-503</strain>
    </source>
</reference>
<keyword evidence="7" id="KW-0378">Hydrolase</keyword>
<dbReference type="GO" id="GO:0016020">
    <property type="term" value="C:membrane"/>
    <property type="evidence" value="ECO:0007669"/>
    <property type="project" value="UniProtKB-SubCell"/>
</dbReference>
<protein>
    <submittedName>
        <fullName evidence="7">Rhomboid family intramembrane serine protease</fullName>
    </submittedName>
</protein>
<dbReference type="Pfam" id="PF01694">
    <property type="entry name" value="Rhomboid"/>
    <property type="match status" value="1"/>
</dbReference>
<dbReference type="SUPFAM" id="SSF144091">
    <property type="entry name" value="Rhomboid-like"/>
    <property type="match status" value="1"/>
</dbReference>
<dbReference type="InterPro" id="IPR022764">
    <property type="entry name" value="Peptidase_S54_rhomboid_dom"/>
</dbReference>
<gene>
    <name evidence="7" type="ORF">ENS59_07850</name>
</gene>
<feature type="transmembrane region" description="Helical" evidence="5">
    <location>
        <begin position="120"/>
        <end position="139"/>
    </location>
</feature>
<evidence type="ECO:0000256" key="3">
    <source>
        <dbReference type="ARBA" id="ARBA00022989"/>
    </source>
</evidence>
<dbReference type="InterPro" id="IPR035952">
    <property type="entry name" value="Rhomboid-like_sf"/>
</dbReference>
<dbReference type="EMBL" id="DSVL01000244">
    <property type="protein sequence ID" value="HFH29411.1"/>
    <property type="molecule type" value="Genomic_DNA"/>
</dbReference>
<dbReference type="PANTHER" id="PTHR43731:SF26">
    <property type="entry name" value="RHOMBOID-LIKE PROTEIN 10, CHLOROPLASTIC"/>
    <property type="match status" value="1"/>
</dbReference>
<keyword evidence="3 5" id="KW-1133">Transmembrane helix</keyword>
<keyword evidence="7" id="KW-0645">Protease</keyword>
<organism evidence="7">
    <name type="scientific">Gracilinema caldarium</name>
    <dbReference type="NCBI Taxonomy" id="215591"/>
    <lineage>
        <taxon>Bacteria</taxon>
        <taxon>Pseudomonadati</taxon>
        <taxon>Spirochaetota</taxon>
        <taxon>Spirochaetia</taxon>
        <taxon>Spirochaetales</taxon>
        <taxon>Breznakiellaceae</taxon>
        <taxon>Gracilinema</taxon>
    </lineage>
</organism>
<name>A0A7C3E756_9SPIR</name>
<dbReference type="AlphaFoldDB" id="A0A7C3E756"/>
<feature type="transmembrane region" description="Helical" evidence="5">
    <location>
        <begin position="178"/>
        <end position="200"/>
    </location>
</feature>
<sequence length="210" mass="23944">MNNIIRKPFRYRYDNVVLILIGLNLLVFLGQNLFPQATAYLSLNTQLVLRYGMVWQFFTYMFAHGGISHLLLNMLGLFFFGTPVERQMGSKEFLLFYLVTGFFAGLFSFGMYWITGSGYVFLLGASGALFAVQLAYATFFPDSIVYLWGILPLRAPVMVLGFTALELFSSIFGMASGIAHITHLAGFAFAWLYFVIRYGANPWHYLRLHR</sequence>
<dbReference type="PANTHER" id="PTHR43731">
    <property type="entry name" value="RHOMBOID PROTEASE"/>
    <property type="match status" value="1"/>
</dbReference>
<dbReference type="GO" id="GO:0006508">
    <property type="term" value="P:proteolysis"/>
    <property type="evidence" value="ECO:0007669"/>
    <property type="project" value="UniProtKB-KW"/>
</dbReference>
<keyword evidence="4 5" id="KW-0472">Membrane</keyword>